<keyword evidence="3" id="KW-1185">Reference proteome</keyword>
<evidence type="ECO:0000256" key="1">
    <source>
        <dbReference type="SAM" id="MobiDB-lite"/>
    </source>
</evidence>
<evidence type="ECO:0000313" key="2">
    <source>
        <dbReference type="EMBL" id="GJT93251.1"/>
    </source>
</evidence>
<reference evidence="2" key="2">
    <citation type="submission" date="2022-01" db="EMBL/GenBank/DDBJ databases">
        <authorList>
            <person name="Yamashiro T."/>
            <person name="Shiraishi A."/>
            <person name="Satake H."/>
            <person name="Nakayama K."/>
        </authorList>
    </citation>
    <scope>NUCLEOTIDE SEQUENCE</scope>
</reference>
<evidence type="ECO:0000313" key="3">
    <source>
        <dbReference type="Proteomes" id="UP001151760"/>
    </source>
</evidence>
<reference evidence="2" key="1">
    <citation type="journal article" date="2022" name="Int. J. Mol. Sci.">
        <title>Draft Genome of Tanacetum Coccineum: Genomic Comparison of Closely Related Tanacetum-Family Plants.</title>
        <authorList>
            <person name="Yamashiro T."/>
            <person name="Shiraishi A."/>
            <person name="Nakayama K."/>
            <person name="Satake H."/>
        </authorList>
    </citation>
    <scope>NUCLEOTIDE SEQUENCE</scope>
</reference>
<protein>
    <submittedName>
        <fullName evidence="2">Uncharacterized protein</fullName>
    </submittedName>
</protein>
<comment type="caution">
    <text evidence="2">The sequence shown here is derived from an EMBL/GenBank/DDBJ whole genome shotgun (WGS) entry which is preliminary data.</text>
</comment>
<proteinExistence type="predicted"/>
<dbReference type="Proteomes" id="UP001151760">
    <property type="component" value="Unassembled WGS sequence"/>
</dbReference>
<organism evidence="2 3">
    <name type="scientific">Tanacetum coccineum</name>
    <dbReference type="NCBI Taxonomy" id="301880"/>
    <lineage>
        <taxon>Eukaryota</taxon>
        <taxon>Viridiplantae</taxon>
        <taxon>Streptophyta</taxon>
        <taxon>Embryophyta</taxon>
        <taxon>Tracheophyta</taxon>
        <taxon>Spermatophyta</taxon>
        <taxon>Magnoliopsida</taxon>
        <taxon>eudicotyledons</taxon>
        <taxon>Gunneridae</taxon>
        <taxon>Pentapetalae</taxon>
        <taxon>asterids</taxon>
        <taxon>campanulids</taxon>
        <taxon>Asterales</taxon>
        <taxon>Asteraceae</taxon>
        <taxon>Asteroideae</taxon>
        <taxon>Anthemideae</taxon>
        <taxon>Anthemidinae</taxon>
        <taxon>Tanacetum</taxon>
    </lineage>
</organism>
<name>A0ABQ5I0L5_9ASTR</name>
<accession>A0ABQ5I0L5</accession>
<sequence>MGEPLSPDCVFDFLVDEPRQRPAYDFFAPRPLPGYAGNLNNNNGWIEADVPLLKELGGVADEPMVCLIVDEVVELVVEVEEQVIALVVGTDEDIAMLFGDDDFEDNISDGFDKEEVWEVNEEWLMAPTTPPSMLAVQPPSIYEVRGPSTMTAEGPSFPLPAPGLPIPPSVIEDLSTRLGTGFTGNSAAERCADSVVADYSFRDGQPGEHTDAMQNSDGVISTPDE</sequence>
<gene>
    <name evidence="2" type="ORF">Tco_1082096</name>
</gene>
<dbReference type="EMBL" id="BQNB010020186">
    <property type="protein sequence ID" value="GJT93251.1"/>
    <property type="molecule type" value="Genomic_DNA"/>
</dbReference>
<feature type="region of interest" description="Disordered" evidence="1">
    <location>
        <begin position="202"/>
        <end position="225"/>
    </location>
</feature>